<name>A0ACB5RHH5_9CLOT</name>
<keyword evidence="2" id="KW-1185">Reference proteome</keyword>
<comment type="caution">
    <text evidence="1">The sequence shown here is derived from an EMBL/GenBank/DDBJ whole genome shotgun (WGS) entry which is preliminary data.</text>
</comment>
<protein>
    <submittedName>
        <fullName evidence="1">Uncharacterized protein</fullName>
    </submittedName>
</protein>
<proteinExistence type="predicted"/>
<organism evidence="1 2">
    <name type="scientific">Inconstantimicrobium mannanitabidum</name>
    <dbReference type="NCBI Taxonomy" id="1604901"/>
    <lineage>
        <taxon>Bacteria</taxon>
        <taxon>Bacillati</taxon>
        <taxon>Bacillota</taxon>
        <taxon>Clostridia</taxon>
        <taxon>Eubacteriales</taxon>
        <taxon>Clostridiaceae</taxon>
        <taxon>Inconstantimicrobium</taxon>
    </lineage>
</organism>
<reference evidence="1" key="1">
    <citation type="journal article" date="2025" name="Int. J. Syst. Evol. Microbiol.">
        <title>Inconstantimicrobium mannanitabidum sp. nov., a novel member of the family Clostridiaceae isolated from anoxic soil under the treatment of reductive soil disinfestation.</title>
        <authorList>
            <person name="Ueki A."/>
            <person name="Tonouchi A."/>
            <person name="Honma S."/>
            <person name="Kaku N."/>
            <person name="Ueki K."/>
        </authorList>
    </citation>
    <scope>NUCLEOTIDE SEQUENCE</scope>
    <source>
        <strain evidence="1">TW13</strain>
    </source>
</reference>
<accession>A0ACB5RHH5</accession>
<sequence length="50" mass="5697">MVMGRIENLNNGWKQLLAISKEIVELDNGKIEVLSKVSRRISILLKFKNG</sequence>
<gene>
    <name evidence="1" type="ORF">rsdtw13_37950</name>
</gene>
<evidence type="ECO:0000313" key="2">
    <source>
        <dbReference type="Proteomes" id="UP001058074"/>
    </source>
</evidence>
<dbReference type="Proteomes" id="UP001058074">
    <property type="component" value="Unassembled WGS sequence"/>
</dbReference>
<dbReference type="EMBL" id="BROD01000001">
    <property type="protein sequence ID" value="GKX68537.1"/>
    <property type="molecule type" value="Genomic_DNA"/>
</dbReference>
<evidence type="ECO:0000313" key="1">
    <source>
        <dbReference type="EMBL" id="GKX68537.1"/>
    </source>
</evidence>